<dbReference type="Pfam" id="PF00754">
    <property type="entry name" value="F5_F8_type_C"/>
    <property type="match status" value="1"/>
</dbReference>
<dbReference type="Proteomes" id="UP001267290">
    <property type="component" value="Unassembled WGS sequence"/>
</dbReference>
<comment type="caution">
    <text evidence="3">The sequence shown here is derived from an EMBL/GenBank/DDBJ whole genome shotgun (WGS) entry which is preliminary data.</text>
</comment>
<feature type="chain" id="PRO_5047060630" description="F5/8 type C domain-containing protein" evidence="1">
    <location>
        <begin position="29"/>
        <end position="594"/>
    </location>
</feature>
<reference evidence="3 4" key="1">
    <citation type="submission" date="2023-07" db="EMBL/GenBank/DDBJ databases">
        <title>Sorghum-associated microbial communities from plants grown in Nebraska, USA.</title>
        <authorList>
            <person name="Schachtman D."/>
        </authorList>
    </citation>
    <scope>NUCLEOTIDE SEQUENCE [LARGE SCALE GENOMIC DNA]</scope>
    <source>
        <strain evidence="3 4">CC258</strain>
    </source>
</reference>
<evidence type="ECO:0000313" key="3">
    <source>
        <dbReference type="EMBL" id="MDR6552016.1"/>
    </source>
</evidence>
<dbReference type="Pfam" id="PF25275">
    <property type="entry name" value="Golvesin_C"/>
    <property type="match status" value="1"/>
</dbReference>
<evidence type="ECO:0000259" key="2">
    <source>
        <dbReference type="PROSITE" id="PS50022"/>
    </source>
</evidence>
<proteinExistence type="predicted"/>
<gene>
    <name evidence="3" type="ORF">J2736_003218</name>
</gene>
<protein>
    <recommendedName>
        <fullName evidence="2">F5/8 type C domain-containing protein</fullName>
    </recommendedName>
</protein>
<keyword evidence="4" id="KW-1185">Reference proteome</keyword>
<dbReference type="EMBL" id="JAVDSB010000005">
    <property type="protein sequence ID" value="MDR6552016.1"/>
    <property type="molecule type" value="Genomic_DNA"/>
</dbReference>
<name>A0ABU1NX05_9BACL</name>
<dbReference type="InterPro" id="IPR000421">
    <property type="entry name" value="FA58C"/>
</dbReference>
<organism evidence="3 4">
    <name type="scientific">Paenibacillus qinlingensis</name>
    <dbReference type="NCBI Taxonomy" id="1837343"/>
    <lineage>
        <taxon>Bacteria</taxon>
        <taxon>Bacillati</taxon>
        <taxon>Bacillota</taxon>
        <taxon>Bacilli</taxon>
        <taxon>Bacillales</taxon>
        <taxon>Paenibacillaceae</taxon>
        <taxon>Paenibacillus</taxon>
    </lineage>
</organism>
<sequence length="594" mass="65127">MKKKYVSLKLSVGMLTLMLMSAPQSAFAWGGVTTAGASLTNSNSSGHGKLATDAYNDTRAAAFKTYMTSIPDTGYGLMQARLLKYMAEGDVAAEKAWVAHLDDGGDADVPITLDIDEKDTNDGVIHVAAHAVTNLKYDARLHNALEMLKLAVYWKNQNQKPELQFRLLGNGAHLLQDYFAHLNAGRDAGNPHNIDANLKVDNDGDGVAETSVGADTVMDSLNWDNHSDHNSGLPYDMRIQDAFEVDFWHKDTNWANNYRYKQSVELTINYFNAFMAGTHADFEKTLDQGYVVNGTTTTYIDYISKVVIDNTNTYATYDSPWTASTSTAGYWDTDYATDGTSGADASTRWAKFSTPDANSWYTFKPGKYKIYMRWTAGTNRPDAAPLEIAYNGGVDTSKTVNQQVNGSQWNYIGTYDLAETGSYVKLLATDAGTTIADAVMFVKTVESDPIASLTASSSHEGNGWTVNNVKDGFRSSLSGILGWSSQNSTSTNHTEWMTADLGSSQSISRVDLYPRNDGTNLGSCFPINFTIQVSSDNVNWTTVTTKTNYAKPGNKVQSFAFTSQSARYVKITGTSLRTDSSGAYRMQFAEIEVY</sequence>
<dbReference type="InterPro" id="IPR033803">
    <property type="entry name" value="CBD-like_Golvesin-Xly"/>
</dbReference>
<evidence type="ECO:0000256" key="1">
    <source>
        <dbReference type="SAM" id="SignalP"/>
    </source>
</evidence>
<dbReference type="Gene3D" id="2.60.120.260">
    <property type="entry name" value="Galactose-binding domain-like"/>
    <property type="match status" value="1"/>
</dbReference>
<dbReference type="PROSITE" id="PS50022">
    <property type="entry name" value="FA58C_3"/>
    <property type="match status" value="1"/>
</dbReference>
<dbReference type="SUPFAM" id="SSF49785">
    <property type="entry name" value="Galactose-binding domain-like"/>
    <property type="match status" value="1"/>
</dbReference>
<dbReference type="RefSeq" id="WP_310499576.1">
    <property type="nucleotide sequence ID" value="NZ_JAVDSB010000005.1"/>
</dbReference>
<feature type="domain" description="F5/8 type C" evidence="2">
    <location>
        <begin position="438"/>
        <end position="594"/>
    </location>
</feature>
<evidence type="ECO:0000313" key="4">
    <source>
        <dbReference type="Proteomes" id="UP001267290"/>
    </source>
</evidence>
<accession>A0ABU1NX05</accession>
<dbReference type="InterPro" id="IPR008979">
    <property type="entry name" value="Galactose-bd-like_sf"/>
</dbReference>
<keyword evidence="1" id="KW-0732">Signal</keyword>
<feature type="signal peptide" evidence="1">
    <location>
        <begin position="1"/>
        <end position="28"/>
    </location>
</feature>